<comment type="subcellular location">
    <subcellularLocation>
        <location evidence="14">Golgi apparatus membrane</location>
        <topology evidence="14">Single-pass type II membrane protein</topology>
    </subcellularLocation>
    <subcellularLocation>
        <location evidence="1">Membrane</location>
        <topology evidence="1">Single-pass type II membrane protein</topology>
    </subcellularLocation>
</comment>
<comment type="catalytic activity">
    <reaction evidence="10 14">
        <text>3-O-(beta-D-galactosyl-(1-&gt;3)-beta-D-galactosyl-(1-&gt;4)-beta-D-xylosyl)-L-seryl-[protein] + UDP-alpha-D-glucuronate = 3-O-(beta-D-GlcA-(1-&gt;3)-beta-D-Gal-(1-&gt;3)-beta-D-Gal-(1-&gt;4)-beta-D-Xyl)-L-seryl-[protein] + UDP + H(+)</text>
        <dbReference type="Rhea" id="RHEA:24168"/>
        <dbReference type="Rhea" id="RHEA-COMP:12571"/>
        <dbReference type="Rhea" id="RHEA-COMP:12573"/>
        <dbReference type="ChEBI" id="CHEBI:15378"/>
        <dbReference type="ChEBI" id="CHEBI:58052"/>
        <dbReference type="ChEBI" id="CHEBI:58223"/>
        <dbReference type="ChEBI" id="CHEBI:132090"/>
        <dbReference type="ChEBI" id="CHEBI:132093"/>
        <dbReference type="EC" id="2.4.1.135"/>
    </reaction>
</comment>
<evidence type="ECO:0000256" key="4">
    <source>
        <dbReference type="ARBA" id="ARBA00022679"/>
    </source>
</evidence>
<keyword evidence="14" id="KW-0479">Metal-binding</keyword>
<evidence type="ECO:0000256" key="3">
    <source>
        <dbReference type="ARBA" id="ARBA00012641"/>
    </source>
</evidence>
<feature type="site" description="Interaction with galactose moiety of substrate glycoprotein" evidence="12">
    <location>
        <position position="432"/>
    </location>
</feature>
<dbReference type="InterPro" id="IPR005027">
    <property type="entry name" value="Glyco_trans_43"/>
</dbReference>
<comment type="pathway">
    <text evidence="14">Protein modification; protein glycosylation.</text>
</comment>
<evidence type="ECO:0000256" key="5">
    <source>
        <dbReference type="ARBA" id="ARBA00022692"/>
    </source>
</evidence>
<feature type="compositionally biased region" description="Basic and acidic residues" evidence="15">
    <location>
        <begin position="131"/>
        <end position="157"/>
    </location>
</feature>
<sequence length="551" mass="63896">MKKSGSKESGSNCEKARSTEGQGRQKGTQRQTKRTKRQHQKTPEMEKEQLKTKTKGSARKRTKSTSTTVSTDTTKNSDNTSKRSSPDKEDKEKSSVSQNRKPSEQTKEDTTNLTTCQELKPKSRPKSSRVPVEESTKRKDEGKEKEQQVSEKGEKKFNMHLAQLFFKRMMEAQKTKKTPNKNQDENLEVMPDVSFMANVSKKNVKKSKNHHRKPSKPLDSTIFQANGQPVWMVPDRKHEVQMDDGVWTKIPELMKALEEENLKMDDPKQWLRMVENFIAGKFDDGIIKADSDIKVDPFGSFKELDERSDVFFRYDSTVFYTLSNMLTLSKESVDRFFNQEKGLIEQPRRVDAQSLFLKPSKEEDEEKEKTCLVTSIAFNMDSTFIISYDRRKPIISIKKFRKKYQDRLRISMEQEKKGSRETSRFVSGSLVESPRVLNGKVIGFDAEWNPNRYFAINMAGFALGIQLILNSNVEFRSFCPWGSGKSESCLLEDLRLKREDIEPFAFENETNREVRVWHTKTSVPFIWDLHQNPLNWLFSQPPKTNGYSVEY</sequence>
<dbReference type="AlphaFoldDB" id="A0AAE9J0C5"/>
<proteinExistence type="inferred from homology"/>
<evidence type="ECO:0000256" key="1">
    <source>
        <dbReference type="ARBA" id="ARBA00004606"/>
    </source>
</evidence>
<dbReference type="Proteomes" id="UP000827892">
    <property type="component" value="Chromosome I"/>
</dbReference>
<feature type="compositionally biased region" description="Basic residues" evidence="15">
    <location>
        <begin position="52"/>
        <end position="63"/>
    </location>
</feature>
<evidence type="ECO:0000313" key="16">
    <source>
        <dbReference type="EMBL" id="ULU13502.1"/>
    </source>
</evidence>
<keyword evidence="8" id="KW-0472">Membrane</keyword>
<dbReference type="Pfam" id="PF03360">
    <property type="entry name" value="Glyco_transf_43"/>
    <property type="match status" value="1"/>
</dbReference>
<dbReference type="Gene3D" id="3.90.550.10">
    <property type="entry name" value="Spore Coat Polysaccharide Biosynthesis Protein SpsA, Chain A"/>
    <property type="match status" value="1"/>
</dbReference>
<accession>A0AAE9J0C5</accession>
<evidence type="ECO:0000256" key="8">
    <source>
        <dbReference type="ARBA" id="ARBA00023136"/>
    </source>
</evidence>
<evidence type="ECO:0000256" key="11">
    <source>
        <dbReference type="PIRSR" id="PIRSR605027-1"/>
    </source>
</evidence>
<keyword evidence="9 13" id="KW-0325">Glycoprotein</keyword>
<feature type="compositionally biased region" description="Basic and acidic residues" evidence="15">
    <location>
        <begin position="80"/>
        <end position="94"/>
    </location>
</feature>
<keyword evidence="4 14" id="KW-0808">Transferase</keyword>
<dbReference type="PANTHER" id="PTHR37444:SF3">
    <property type="entry name" value="ENHANCER OF POLYCOMB-LIKE PROTEIN"/>
    <property type="match status" value="1"/>
</dbReference>
<feature type="compositionally biased region" description="Basic and acidic residues" evidence="15">
    <location>
        <begin position="41"/>
        <end position="51"/>
    </location>
</feature>
<keyword evidence="5" id="KW-0812">Transmembrane</keyword>
<feature type="compositionally biased region" description="Basic and acidic residues" evidence="15">
    <location>
        <begin position="101"/>
        <end position="110"/>
    </location>
</feature>
<evidence type="ECO:0000256" key="15">
    <source>
        <dbReference type="SAM" id="MobiDB-lite"/>
    </source>
</evidence>
<evidence type="ECO:0000256" key="13">
    <source>
        <dbReference type="PIRSR" id="PIRSR605027-6"/>
    </source>
</evidence>
<dbReference type="InterPro" id="IPR029044">
    <property type="entry name" value="Nucleotide-diphossugar_trans"/>
</dbReference>
<feature type="glycosylation site" description="N-linked (GlcNAc...) asparagine" evidence="13">
    <location>
        <position position="508"/>
    </location>
</feature>
<evidence type="ECO:0000256" key="2">
    <source>
        <dbReference type="ARBA" id="ARBA00007706"/>
    </source>
</evidence>
<keyword evidence="7" id="KW-1133">Transmembrane helix</keyword>
<protein>
    <recommendedName>
        <fullName evidence="3 14">Galactosylgalactosylxylosylprotein 3-beta-glucuronosyltransferase</fullName>
        <ecNumber evidence="3 14">2.4.1.135</ecNumber>
    </recommendedName>
</protein>
<feature type="compositionally biased region" description="Basic residues" evidence="15">
    <location>
        <begin position="31"/>
        <end position="40"/>
    </location>
</feature>
<name>A0AAE9J0C5_CAEBR</name>
<comment type="cofactor">
    <cofactor evidence="14">
        <name>Mn(2+)</name>
        <dbReference type="ChEBI" id="CHEBI:29035"/>
    </cofactor>
</comment>
<dbReference type="EMBL" id="CP090891">
    <property type="protein sequence ID" value="ULU13502.1"/>
    <property type="molecule type" value="Genomic_DNA"/>
</dbReference>
<gene>
    <name evidence="16" type="ORF">L3Y34_016184</name>
</gene>
<comment type="similarity">
    <text evidence="2 14">Belongs to the glycosyltransferase 43 family.</text>
</comment>
<feature type="active site" description="Proton donor/acceptor" evidence="11">
    <location>
        <position position="487"/>
    </location>
</feature>
<feature type="compositionally biased region" description="Low complexity" evidence="15">
    <location>
        <begin position="64"/>
        <end position="79"/>
    </location>
</feature>
<keyword evidence="14" id="KW-0464">Manganese</keyword>
<keyword evidence="14" id="KW-0333">Golgi apparatus</keyword>
<evidence type="ECO:0000256" key="10">
    <source>
        <dbReference type="ARBA" id="ARBA00047979"/>
    </source>
</evidence>
<organism evidence="16 17">
    <name type="scientific">Caenorhabditis briggsae</name>
    <dbReference type="NCBI Taxonomy" id="6238"/>
    <lineage>
        <taxon>Eukaryota</taxon>
        <taxon>Metazoa</taxon>
        <taxon>Ecdysozoa</taxon>
        <taxon>Nematoda</taxon>
        <taxon>Chromadorea</taxon>
        <taxon>Rhabditida</taxon>
        <taxon>Rhabditina</taxon>
        <taxon>Rhabditomorpha</taxon>
        <taxon>Rhabditoidea</taxon>
        <taxon>Rhabditidae</taxon>
        <taxon>Peloderinae</taxon>
        <taxon>Caenorhabditis</taxon>
    </lineage>
</organism>
<dbReference type="PANTHER" id="PTHR37444">
    <property type="entry name" value="PROTEIN CBG24900-RELATED"/>
    <property type="match status" value="1"/>
</dbReference>
<dbReference type="GO" id="GO:0046872">
    <property type="term" value="F:metal ion binding"/>
    <property type="evidence" value="ECO:0007669"/>
    <property type="project" value="UniProtKB-KW"/>
</dbReference>
<evidence type="ECO:0000256" key="9">
    <source>
        <dbReference type="ARBA" id="ARBA00023180"/>
    </source>
</evidence>
<dbReference type="EC" id="2.4.1.135" evidence="3 14"/>
<dbReference type="SUPFAM" id="SSF53448">
    <property type="entry name" value="Nucleotide-diphospho-sugar transferases"/>
    <property type="match status" value="1"/>
</dbReference>
<evidence type="ECO:0000313" key="17">
    <source>
        <dbReference type="Proteomes" id="UP000827892"/>
    </source>
</evidence>
<dbReference type="GO" id="GO:0015018">
    <property type="term" value="F:galactosylgalactosylxylosylprotein 3-beta-glucuronosyltransferase activity"/>
    <property type="evidence" value="ECO:0007669"/>
    <property type="project" value="UniProtKB-UniRule"/>
</dbReference>
<evidence type="ECO:0000256" key="12">
    <source>
        <dbReference type="PIRSR" id="PIRSR605027-4"/>
    </source>
</evidence>
<dbReference type="GO" id="GO:0000139">
    <property type="term" value="C:Golgi membrane"/>
    <property type="evidence" value="ECO:0007669"/>
    <property type="project" value="UniProtKB-SubCell"/>
</dbReference>
<evidence type="ECO:0000256" key="6">
    <source>
        <dbReference type="ARBA" id="ARBA00022968"/>
    </source>
</evidence>
<evidence type="ECO:0000256" key="7">
    <source>
        <dbReference type="ARBA" id="ARBA00022989"/>
    </source>
</evidence>
<reference evidence="16 17" key="1">
    <citation type="submission" date="2022-05" db="EMBL/GenBank/DDBJ databases">
        <title>Chromosome-level reference genomes for two strains of Caenorhabditis briggsae: an improved platform for comparative genomics.</title>
        <authorList>
            <person name="Stevens L."/>
            <person name="Andersen E.C."/>
        </authorList>
    </citation>
    <scope>NUCLEOTIDE SEQUENCE [LARGE SCALE GENOMIC DNA]</scope>
    <source>
        <strain evidence="16">QX1410_ONT</strain>
        <tissue evidence="16">Whole-organism</tissue>
    </source>
</reference>
<feature type="region of interest" description="Disordered" evidence="15">
    <location>
        <begin position="1"/>
        <end position="157"/>
    </location>
</feature>
<keyword evidence="6 14" id="KW-0735">Signal-anchor</keyword>
<feature type="compositionally biased region" description="Low complexity" evidence="15">
    <location>
        <begin position="21"/>
        <end position="30"/>
    </location>
</feature>
<evidence type="ECO:0000256" key="14">
    <source>
        <dbReference type="RuleBase" id="RU363127"/>
    </source>
</evidence>